<dbReference type="EMBL" id="JBHTOK010000074">
    <property type="protein sequence ID" value="MFD1441724.1"/>
    <property type="molecule type" value="Genomic_DNA"/>
</dbReference>
<proteinExistence type="predicted"/>
<dbReference type="Proteomes" id="UP001597212">
    <property type="component" value="Unassembled WGS sequence"/>
</dbReference>
<feature type="transmembrane region" description="Helical" evidence="1">
    <location>
        <begin position="228"/>
        <end position="249"/>
    </location>
</feature>
<evidence type="ECO:0008006" key="4">
    <source>
        <dbReference type="Google" id="ProtNLM"/>
    </source>
</evidence>
<name>A0ABW4CWD3_9LACO</name>
<organism evidence="2 3">
    <name type="scientific">Lacticaseibacillus hegangensis</name>
    <dbReference type="NCBI Taxonomy" id="2486010"/>
    <lineage>
        <taxon>Bacteria</taxon>
        <taxon>Bacillati</taxon>
        <taxon>Bacillota</taxon>
        <taxon>Bacilli</taxon>
        <taxon>Lactobacillales</taxon>
        <taxon>Lactobacillaceae</taxon>
        <taxon>Lacticaseibacillus</taxon>
    </lineage>
</organism>
<keyword evidence="3" id="KW-1185">Reference proteome</keyword>
<protein>
    <recommendedName>
        <fullName evidence="4">DUF3592 domain-containing protein</fullName>
    </recommendedName>
</protein>
<feature type="transmembrane region" description="Helical" evidence="1">
    <location>
        <begin position="193"/>
        <end position="216"/>
    </location>
</feature>
<sequence length="786" mass="87239">MLNLAISSGVSSAANSTTNKEMLCIMLPPETHLVVILPHPRGWRLAALIHFAINCHNPHNNNVPSASKRRLEGLILIQKTNVQSRQQRAKKDQKGGSIGIIVLVAVALVLTFFAFWTARPHRVASLPKNDTIVNVMVTQDVDGETTGYRANLADERRQYSVTRATYLQWRASKHHELNTDEALLTPSPRRISAYWVVTLLALLAAFCWAILLVTFWGEKLQSVQQIGLPVLAWSAGLVAIIWLIGLPAIRLIPNQTAGPKQSAVVEGKYAEDVGSGRYSYTDYYLLLTLPHKDGSALVQVDHGVYAGAPKHGQIAVRMPDRADQSVQMIAPRRTNWLLEAFGRWPSLLLIVVLGAGVWLGIRWWWHKRAVTQGGSSGESAAGVFELTFEQQRAQDQLTSRHFSSSFVGGITATLGLMVILFGGFGWYQWSAQQAERRIQAEVRVIRAPQLLSETKGRAVILKAAPHQPKVTQGAQGPLFQRIANNWAQLGVTLMTNADTASRATRDRERRAALVQGKALLAQVQNRESPEGTALYRYGQNAVETLTFLSHNKAADFTDYFTDYLLYMGAETLTLARQYYSSQVPPALIAFGKLYPNEWANANDAAAAFKENADRWAYAEQLKTRRQILAHPRPLFTLFHSEQVSQAEYDIAEVKLHGRTISAPGLTLTIGKAQRYGDLVYVPYTVQNQTMHVEEQLNLVNNFGIGFTTDSPSRGAKRVAQEYSAVKIHTLPPIVQARIAHNHDYLQPGQQYTAGMVFSLPKPDRFHYVVGGGKNRLLGSIPLLKGE</sequence>
<keyword evidence="1" id="KW-0472">Membrane</keyword>
<accession>A0ABW4CWD3</accession>
<reference evidence="3" key="1">
    <citation type="journal article" date="2019" name="Int. J. Syst. Evol. Microbiol.">
        <title>The Global Catalogue of Microorganisms (GCM) 10K type strain sequencing project: providing services to taxonomists for standard genome sequencing and annotation.</title>
        <authorList>
            <consortium name="The Broad Institute Genomics Platform"/>
            <consortium name="The Broad Institute Genome Sequencing Center for Infectious Disease"/>
            <person name="Wu L."/>
            <person name="Ma J."/>
        </authorList>
    </citation>
    <scope>NUCLEOTIDE SEQUENCE [LARGE SCALE GENOMIC DNA]</scope>
    <source>
        <strain evidence="3">CCM 8912</strain>
    </source>
</reference>
<evidence type="ECO:0000313" key="3">
    <source>
        <dbReference type="Proteomes" id="UP001597212"/>
    </source>
</evidence>
<evidence type="ECO:0000313" key="2">
    <source>
        <dbReference type="EMBL" id="MFD1441724.1"/>
    </source>
</evidence>
<gene>
    <name evidence="2" type="ORF">ACFQ5K_10090</name>
</gene>
<dbReference type="RefSeq" id="WP_379909705.1">
    <property type="nucleotide sequence ID" value="NZ_JBHTOK010000074.1"/>
</dbReference>
<evidence type="ECO:0000256" key="1">
    <source>
        <dbReference type="SAM" id="Phobius"/>
    </source>
</evidence>
<keyword evidence="1" id="KW-0812">Transmembrane</keyword>
<keyword evidence="1" id="KW-1133">Transmembrane helix</keyword>
<feature type="transmembrane region" description="Helical" evidence="1">
    <location>
        <begin position="406"/>
        <end position="429"/>
    </location>
</feature>
<feature type="transmembrane region" description="Helical" evidence="1">
    <location>
        <begin position="344"/>
        <end position="365"/>
    </location>
</feature>
<comment type="caution">
    <text evidence="2">The sequence shown here is derived from an EMBL/GenBank/DDBJ whole genome shotgun (WGS) entry which is preliminary data.</text>
</comment>
<feature type="transmembrane region" description="Helical" evidence="1">
    <location>
        <begin position="95"/>
        <end position="118"/>
    </location>
</feature>